<gene>
    <name evidence="3" type="ORF">DYI25_00605</name>
</gene>
<dbReference type="InterPro" id="IPR026838">
    <property type="entry name" value="YheC/D"/>
</dbReference>
<dbReference type="AlphaFoldDB" id="A0A944GVU8"/>
<keyword evidence="1" id="KW-0067">ATP-binding</keyword>
<dbReference type="PROSITE" id="PS50975">
    <property type="entry name" value="ATP_GRASP"/>
    <property type="match status" value="1"/>
</dbReference>
<feature type="domain" description="ATP-grasp" evidence="2">
    <location>
        <begin position="116"/>
        <end position="356"/>
    </location>
</feature>
<comment type="caution">
    <text evidence="3">The sequence shown here is derived from an EMBL/GenBank/DDBJ whole genome shotgun (WGS) entry which is preliminary data.</text>
</comment>
<dbReference type="GO" id="GO:0005524">
    <property type="term" value="F:ATP binding"/>
    <property type="evidence" value="ECO:0007669"/>
    <property type="project" value="UniProtKB-UniRule"/>
</dbReference>
<proteinExistence type="predicted"/>
<dbReference type="SUPFAM" id="SSF56059">
    <property type="entry name" value="Glutathione synthetase ATP-binding domain-like"/>
    <property type="match status" value="1"/>
</dbReference>
<keyword evidence="4" id="KW-1185">Reference proteome</keyword>
<accession>A0A944GVU8</accession>
<evidence type="ECO:0000313" key="4">
    <source>
        <dbReference type="Proteomes" id="UP000761411"/>
    </source>
</evidence>
<evidence type="ECO:0000313" key="3">
    <source>
        <dbReference type="EMBL" id="MBS8262930.1"/>
    </source>
</evidence>
<name>A0A944GVU8_9BACI</name>
<dbReference type="PANTHER" id="PTHR21621:SF2">
    <property type="entry name" value="COENZYME GAMMA-F420-2:ALPHA-L-GLUTAMATE LIGASE"/>
    <property type="match status" value="1"/>
</dbReference>
<dbReference type="EMBL" id="QTKX01000001">
    <property type="protein sequence ID" value="MBS8262930.1"/>
    <property type="molecule type" value="Genomic_DNA"/>
</dbReference>
<protein>
    <submittedName>
        <fullName evidence="3">YheC/YheD family protein</fullName>
    </submittedName>
</protein>
<keyword evidence="1" id="KW-0547">Nucleotide-binding</keyword>
<dbReference type="GO" id="GO:0005737">
    <property type="term" value="C:cytoplasm"/>
    <property type="evidence" value="ECO:0007669"/>
    <property type="project" value="TreeGrafter"/>
</dbReference>
<evidence type="ECO:0000259" key="2">
    <source>
        <dbReference type="PROSITE" id="PS50975"/>
    </source>
</evidence>
<dbReference type="InterPro" id="IPR011761">
    <property type="entry name" value="ATP-grasp"/>
</dbReference>
<reference evidence="3 4" key="1">
    <citation type="journal article" date="2021" name="Microorganisms">
        <title>Bacterial Dimethylsulfoniopropionate Biosynthesis in the East China Sea.</title>
        <authorList>
            <person name="Liu J."/>
            <person name="Zhang Y."/>
            <person name="Liu J."/>
            <person name="Zhong H."/>
            <person name="Williams B.T."/>
            <person name="Zheng Y."/>
            <person name="Curson A.R.J."/>
            <person name="Sun C."/>
            <person name="Sun H."/>
            <person name="Song D."/>
            <person name="Wagner Mackenzie B."/>
            <person name="Bermejo Martinez A."/>
            <person name="Todd J.D."/>
            <person name="Zhang X.H."/>
        </authorList>
    </citation>
    <scope>NUCLEOTIDE SEQUENCE [LARGE SCALE GENOMIC DNA]</scope>
    <source>
        <strain evidence="3 4">ESS08</strain>
    </source>
</reference>
<dbReference type="Proteomes" id="UP000761411">
    <property type="component" value="Unassembled WGS sequence"/>
</dbReference>
<evidence type="ECO:0000256" key="1">
    <source>
        <dbReference type="PROSITE-ProRule" id="PRU00409"/>
    </source>
</evidence>
<dbReference type="GO" id="GO:0046872">
    <property type="term" value="F:metal ion binding"/>
    <property type="evidence" value="ECO:0007669"/>
    <property type="project" value="InterPro"/>
</dbReference>
<sequence length="363" mass="41197">MQMISFGMMSLSLKSELTYFTEIARRANPNEFTCFRFSPATIHPVTQLVSGEKFDHMKDCWLKAEFKIPTIVYDRCFYTNDPASKQAMAIVKWLKNKGDITFLGNGLPNKWAIYEVLSKSSLSPYIPKTILAGSGKDVIAQLEEMKNAVLKPIFGSGGAGIYKIEKSGREFEISADLGGRLSTKTFHSTSETVDWLDNLFSKKEYLMQPYIQLSDSQHYPFDIRVLLQKDNEEKWIVRGKGIRRGSKDGILSNLSTGGEILPFEEYANSLNIRTKRFILHELEEILSKLPGILEASFPRLFELGVDIGVSKDHALWVLDTNSKPGRKVITSTNPDQKEVLYKAPLEYARVLSEILPEREEQHL</sequence>
<dbReference type="Pfam" id="PF14398">
    <property type="entry name" value="ATPgrasp_YheCD"/>
    <property type="match status" value="1"/>
</dbReference>
<dbReference type="PANTHER" id="PTHR21621">
    <property type="entry name" value="RIBOSOMAL PROTEIN S6 MODIFICATION PROTEIN"/>
    <property type="match status" value="1"/>
</dbReference>
<organism evidence="3 4">
    <name type="scientific">Mesobacillus boroniphilus</name>
    <dbReference type="NCBI Taxonomy" id="308892"/>
    <lineage>
        <taxon>Bacteria</taxon>
        <taxon>Bacillati</taxon>
        <taxon>Bacillota</taxon>
        <taxon>Bacilli</taxon>
        <taxon>Bacillales</taxon>
        <taxon>Bacillaceae</taxon>
        <taxon>Mesobacillus</taxon>
    </lineage>
</organism>
<dbReference type="GO" id="GO:0043774">
    <property type="term" value="F:coenzyme F420-2 alpha-glutamyl ligase activity"/>
    <property type="evidence" value="ECO:0007669"/>
    <property type="project" value="TreeGrafter"/>
</dbReference>